<dbReference type="InterPro" id="IPR011611">
    <property type="entry name" value="PfkB_dom"/>
</dbReference>
<keyword evidence="6" id="KW-1185">Reference proteome</keyword>
<reference evidence="5 6" key="1">
    <citation type="journal article" date="2016" name="Int. J. Syst. Evol. Microbiol.">
        <title>Acidipila dinghuensis sp. nov., an acidobacterium isolated from forest soil.</title>
        <authorList>
            <person name="Jiang Y.W."/>
            <person name="Wang J."/>
            <person name="Chen M.H."/>
            <person name="Lv Y.Y."/>
            <person name="Qiu L.H."/>
        </authorList>
    </citation>
    <scope>NUCLEOTIDE SEQUENCE [LARGE SCALE GENOMIC DNA]</scope>
    <source>
        <strain evidence="5 6">DHOF10</strain>
    </source>
</reference>
<dbReference type="GO" id="GO:0016301">
    <property type="term" value="F:kinase activity"/>
    <property type="evidence" value="ECO:0007669"/>
    <property type="project" value="UniProtKB-KW"/>
</dbReference>
<comment type="caution">
    <text evidence="5">The sequence shown here is derived from an EMBL/GenBank/DDBJ whole genome shotgun (WGS) entry which is preliminary data.</text>
</comment>
<keyword evidence="3 5" id="KW-0418">Kinase</keyword>
<dbReference type="PROSITE" id="PS00584">
    <property type="entry name" value="PFKB_KINASES_2"/>
    <property type="match status" value="1"/>
</dbReference>
<dbReference type="AlphaFoldDB" id="A0A4Q1SB81"/>
<dbReference type="InterPro" id="IPR002173">
    <property type="entry name" value="Carboh/pur_kinase_PfkB_CS"/>
</dbReference>
<organism evidence="5 6">
    <name type="scientific">Silvibacterium dinghuense</name>
    <dbReference type="NCBI Taxonomy" id="1560006"/>
    <lineage>
        <taxon>Bacteria</taxon>
        <taxon>Pseudomonadati</taxon>
        <taxon>Acidobacteriota</taxon>
        <taxon>Terriglobia</taxon>
        <taxon>Terriglobales</taxon>
        <taxon>Acidobacteriaceae</taxon>
        <taxon>Silvibacterium</taxon>
    </lineage>
</organism>
<evidence type="ECO:0000256" key="1">
    <source>
        <dbReference type="ARBA" id="ARBA00010688"/>
    </source>
</evidence>
<evidence type="ECO:0000313" key="6">
    <source>
        <dbReference type="Proteomes" id="UP000290253"/>
    </source>
</evidence>
<dbReference type="PANTHER" id="PTHR43320:SF3">
    <property type="entry name" value="CARBOHYDRATE KINASE PFKB DOMAIN-CONTAINING PROTEIN"/>
    <property type="match status" value="1"/>
</dbReference>
<dbReference type="InterPro" id="IPR029056">
    <property type="entry name" value="Ribokinase-like"/>
</dbReference>
<feature type="domain" description="Carbohydrate kinase PfkB" evidence="4">
    <location>
        <begin position="32"/>
        <end position="294"/>
    </location>
</feature>
<evidence type="ECO:0000256" key="2">
    <source>
        <dbReference type="ARBA" id="ARBA00022679"/>
    </source>
</evidence>
<dbReference type="Proteomes" id="UP000290253">
    <property type="component" value="Unassembled WGS sequence"/>
</dbReference>
<name>A0A4Q1SB81_9BACT</name>
<keyword evidence="2" id="KW-0808">Transferase</keyword>
<dbReference type="CDD" id="cd01166">
    <property type="entry name" value="KdgK"/>
    <property type="match status" value="1"/>
</dbReference>
<comment type="similarity">
    <text evidence="1">Belongs to the carbohydrate kinase PfkB family.</text>
</comment>
<dbReference type="RefSeq" id="WP_129209126.1">
    <property type="nucleotide sequence ID" value="NZ_BMGU01000005.1"/>
</dbReference>
<dbReference type="InterPro" id="IPR052700">
    <property type="entry name" value="Carb_kinase_PfkB-like"/>
</dbReference>
<dbReference type="PANTHER" id="PTHR43320">
    <property type="entry name" value="SUGAR KINASE"/>
    <property type="match status" value="1"/>
</dbReference>
<protein>
    <submittedName>
        <fullName evidence="5">Carbohydrate kinase family protein</fullName>
    </submittedName>
</protein>
<evidence type="ECO:0000256" key="3">
    <source>
        <dbReference type="ARBA" id="ARBA00022777"/>
    </source>
</evidence>
<sequence>MKQFDVIVPGEINLDLILAGLPEEMPLERELLGDDFAVTLGSSSAILAHNLAVLGARVGFITCTGGDDFGRLALERLGASGVDLSQCFHSRRGIKTGVTLLLPHGKERHILTYQGTMAEMAVADLDLNYLKSARHVHVSSLYLQTALAPGLPALFRELKNAGVTLSLDTNDDPADQWGAPLEELLPLVDFFFPNEQELLRITGKPNLDEALEAIGKLASCVVVKCGARGSVVQTREGRIVAEATPVTPVDTIGAGDSFNAGFLAAWLRGLDLKSCAYAGNITGALSTQRPGGTDAFRNPGLVKHFFEERAFPFPVETSR</sequence>
<gene>
    <name evidence="5" type="ORF">ESZ00_15020</name>
</gene>
<evidence type="ECO:0000313" key="5">
    <source>
        <dbReference type="EMBL" id="RXS94388.1"/>
    </source>
</evidence>
<dbReference type="EMBL" id="SDMK01000003">
    <property type="protein sequence ID" value="RXS94388.1"/>
    <property type="molecule type" value="Genomic_DNA"/>
</dbReference>
<accession>A0A4Q1SB81</accession>
<evidence type="ECO:0000259" key="4">
    <source>
        <dbReference type="Pfam" id="PF00294"/>
    </source>
</evidence>
<dbReference type="OrthoDB" id="9813569at2"/>
<dbReference type="Pfam" id="PF00294">
    <property type="entry name" value="PfkB"/>
    <property type="match status" value="1"/>
</dbReference>
<dbReference type="Gene3D" id="3.40.1190.20">
    <property type="match status" value="1"/>
</dbReference>
<proteinExistence type="inferred from homology"/>
<dbReference type="SUPFAM" id="SSF53613">
    <property type="entry name" value="Ribokinase-like"/>
    <property type="match status" value="1"/>
</dbReference>